<dbReference type="Proteomes" id="UP000216308">
    <property type="component" value="Unassembled WGS sequence"/>
</dbReference>
<dbReference type="EMBL" id="NHPJ01000032">
    <property type="protein sequence ID" value="OYR58507.1"/>
    <property type="molecule type" value="Genomic_DNA"/>
</dbReference>
<reference evidence="2 3" key="1">
    <citation type="journal article" date="2014" name="Front. Microbiol.">
        <title>Population and genomic analysis of the genus Halorubrum.</title>
        <authorList>
            <person name="Fullmer M.S."/>
            <person name="Soucy S.M."/>
            <person name="Swithers K.S."/>
            <person name="Makkay A.M."/>
            <person name="Wheeler R."/>
            <person name="Ventosa A."/>
            <person name="Gogarten J.P."/>
            <person name="Papke R.T."/>
        </authorList>
    </citation>
    <scope>NUCLEOTIDE SEQUENCE [LARGE SCALE GENOMIC DNA]</scope>
    <source>
        <strain evidence="2 3">Cb34</strain>
    </source>
</reference>
<accession>A0A256IQT8</accession>
<gene>
    <name evidence="2" type="ORF">DJ70_03025</name>
</gene>
<evidence type="ECO:0000256" key="1">
    <source>
        <dbReference type="SAM" id="MobiDB-lite"/>
    </source>
</evidence>
<name>A0A256IQT8_9EURY</name>
<evidence type="ECO:0000313" key="3">
    <source>
        <dbReference type="Proteomes" id="UP000216308"/>
    </source>
</evidence>
<comment type="caution">
    <text evidence="2">The sequence shown here is derived from an EMBL/GenBank/DDBJ whole genome shotgun (WGS) entry which is preliminary data.</text>
</comment>
<dbReference type="RefSeq" id="WP_094530025.1">
    <property type="nucleotide sequence ID" value="NZ_NHPJ01000032.1"/>
</dbReference>
<feature type="region of interest" description="Disordered" evidence="1">
    <location>
        <begin position="1"/>
        <end position="29"/>
    </location>
</feature>
<sequence>MAFPTPKTTDVSNTNTDSEAADPEPESVYETLSDEHLELLKEYDMVVETYRGVRKIAATHLFTNPEDVSNSDIASHVGRSPLADHYVFYKDAKDDIKQQLRELRSDEEIPGEVSLPGYRDWNGEPDFDHEILSRDNAADEWGVNPKTFYDDEDEIYFPEAYEPPVDDDGNLIVWAKESGDEATDDEILSLLIDEADGCGEKTAENVLETLRTKFEVVHK</sequence>
<keyword evidence="3" id="KW-1185">Reference proteome</keyword>
<dbReference type="AlphaFoldDB" id="A0A256IQT8"/>
<protein>
    <submittedName>
        <fullName evidence="2">Uncharacterized protein</fullName>
    </submittedName>
</protein>
<proteinExistence type="predicted"/>
<evidence type="ECO:0000313" key="2">
    <source>
        <dbReference type="EMBL" id="OYR58507.1"/>
    </source>
</evidence>
<feature type="compositionally biased region" description="Polar residues" evidence="1">
    <location>
        <begin position="1"/>
        <end position="18"/>
    </location>
</feature>
<organism evidence="2 3">
    <name type="scientific">Halorubrum halodurans</name>
    <dbReference type="NCBI Taxonomy" id="1383851"/>
    <lineage>
        <taxon>Archaea</taxon>
        <taxon>Methanobacteriati</taxon>
        <taxon>Methanobacteriota</taxon>
        <taxon>Stenosarchaea group</taxon>
        <taxon>Halobacteria</taxon>
        <taxon>Halobacteriales</taxon>
        <taxon>Haloferacaceae</taxon>
        <taxon>Halorubrum</taxon>
    </lineage>
</organism>